<keyword evidence="1" id="KW-1133">Transmembrane helix</keyword>
<gene>
    <name evidence="3" type="ORF">SAMN05421757_10949</name>
</gene>
<dbReference type="Pfam" id="PF13795">
    <property type="entry name" value="HupE_UreJ_2"/>
    <property type="match status" value="1"/>
</dbReference>
<organism evidence="3 4">
    <name type="scientific">Tropicimonas sediminicola</name>
    <dbReference type="NCBI Taxonomy" id="1031541"/>
    <lineage>
        <taxon>Bacteria</taxon>
        <taxon>Pseudomonadati</taxon>
        <taxon>Pseudomonadota</taxon>
        <taxon>Alphaproteobacteria</taxon>
        <taxon>Rhodobacterales</taxon>
        <taxon>Roseobacteraceae</taxon>
        <taxon>Tropicimonas</taxon>
    </lineage>
</organism>
<keyword evidence="1" id="KW-0472">Membrane</keyword>
<proteinExistence type="predicted"/>
<dbReference type="AlphaFoldDB" id="A0A239L8E5"/>
<evidence type="ECO:0000256" key="1">
    <source>
        <dbReference type="SAM" id="Phobius"/>
    </source>
</evidence>
<dbReference type="InterPro" id="IPR032809">
    <property type="entry name" value="Put_HupE_UreJ"/>
</dbReference>
<feature type="transmembrane region" description="Helical" evidence="1">
    <location>
        <begin position="248"/>
        <end position="275"/>
    </location>
</feature>
<dbReference type="Proteomes" id="UP000198426">
    <property type="component" value="Unassembled WGS sequence"/>
</dbReference>
<sequence>MRVCEVQTAPIRWVRQMLFLWALTALCVISGASASQAHARDENYVWINVETDRLSGRFEIAFDDLRDRLGIAIPEEQDAREAAVRENAAEIQRYIDENFDFLIDGAELQVIFGEAGLAPGAETRFASFAFETAPIDPPDQIEIWNEILLSWESPLYRSLIVAEYDRKRGLTHPQDHVVQVYGPNKTLQTLDFTNLETILTPREFVWQGILHVIAGPDHVLFLAALLLSAVMRMAPPRHWEPAEGMGKVAWNAFWVITLFAVAHSATLALTVLGILQPNIQLIESLIALSIVVVALNNLFPVLDSGRWLLIVFFGLFHGMGFASAMSDLQFRLVEPIKILLNFNVGIEIGQLIILFLLLPLFYMIRKTAFFRRWIFQGGSLVIAAIAGYWTISRGLGL</sequence>
<dbReference type="EMBL" id="FZOY01000009">
    <property type="protein sequence ID" value="SNT26907.1"/>
    <property type="molecule type" value="Genomic_DNA"/>
</dbReference>
<feature type="transmembrane region" description="Helical" evidence="1">
    <location>
        <begin position="281"/>
        <end position="299"/>
    </location>
</feature>
<feature type="transmembrane region" description="Helical" evidence="1">
    <location>
        <begin position="338"/>
        <end position="361"/>
    </location>
</feature>
<evidence type="ECO:0000256" key="2">
    <source>
        <dbReference type="SAM" id="SignalP"/>
    </source>
</evidence>
<feature type="transmembrane region" description="Helical" evidence="1">
    <location>
        <begin position="373"/>
        <end position="391"/>
    </location>
</feature>
<keyword evidence="1" id="KW-0812">Transmembrane</keyword>
<protein>
    <submittedName>
        <fullName evidence="3">HupE / UreJ protein</fullName>
    </submittedName>
</protein>
<keyword evidence="2" id="KW-0732">Signal</keyword>
<evidence type="ECO:0000313" key="4">
    <source>
        <dbReference type="Proteomes" id="UP000198426"/>
    </source>
</evidence>
<feature type="transmembrane region" description="Helical" evidence="1">
    <location>
        <begin position="204"/>
        <end position="227"/>
    </location>
</feature>
<feature type="transmembrane region" description="Helical" evidence="1">
    <location>
        <begin position="306"/>
        <end position="326"/>
    </location>
</feature>
<accession>A0A239L8E5</accession>
<evidence type="ECO:0000313" key="3">
    <source>
        <dbReference type="EMBL" id="SNT26907.1"/>
    </source>
</evidence>
<name>A0A239L8E5_9RHOB</name>
<feature type="chain" id="PRO_5012737713" evidence="2">
    <location>
        <begin position="40"/>
        <end position="397"/>
    </location>
</feature>
<feature type="signal peptide" evidence="2">
    <location>
        <begin position="1"/>
        <end position="39"/>
    </location>
</feature>
<reference evidence="3 4" key="1">
    <citation type="submission" date="2017-06" db="EMBL/GenBank/DDBJ databases">
        <authorList>
            <person name="Kim H.J."/>
            <person name="Triplett B.A."/>
        </authorList>
    </citation>
    <scope>NUCLEOTIDE SEQUENCE [LARGE SCALE GENOMIC DNA]</scope>
    <source>
        <strain evidence="3 4">DSM 29339</strain>
    </source>
</reference>
<keyword evidence="4" id="KW-1185">Reference proteome</keyword>